<keyword evidence="10" id="KW-0449">Lipoprotein</keyword>
<evidence type="ECO:0000259" key="8">
    <source>
        <dbReference type="Pfam" id="PF02687"/>
    </source>
</evidence>
<feature type="transmembrane region" description="Helical" evidence="7">
    <location>
        <begin position="326"/>
        <end position="354"/>
    </location>
</feature>
<dbReference type="KEGG" id="sfc:Spiaf_0187"/>
<feature type="domain" description="ABC3 transporter permease C-terminal" evidence="8">
    <location>
        <begin position="284"/>
        <end position="409"/>
    </location>
</feature>
<dbReference type="InterPro" id="IPR003838">
    <property type="entry name" value="ABC3_permease_C"/>
</dbReference>
<evidence type="ECO:0000256" key="2">
    <source>
        <dbReference type="ARBA" id="ARBA00005236"/>
    </source>
</evidence>
<proteinExistence type="inferred from homology"/>
<evidence type="ECO:0000256" key="7">
    <source>
        <dbReference type="SAM" id="Phobius"/>
    </source>
</evidence>
<dbReference type="EMBL" id="CP003282">
    <property type="protein sequence ID" value="AFG36296.1"/>
    <property type="molecule type" value="Genomic_DNA"/>
</dbReference>
<name>H9UFK3_SPIAZ</name>
<reference evidence="11" key="1">
    <citation type="journal article" date="2013" name="Stand. Genomic Sci.">
        <title>Complete genome sequence of the halophilic bacterium Spirochaeta africana type strain (Z-7692(T)) from the alkaline Lake Magadi in the East African Rift.</title>
        <authorList>
            <person name="Liolos K."/>
            <person name="Abt B."/>
            <person name="Scheuner C."/>
            <person name="Teshima H."/>
            <person name="Held B."/>
            <person name="Lapidus A."/>
            <person name="Nolan M."/>
            <person name="Lucas S."/>
            <person name="Deshpande S."/>
            <person name="Cheng J.F."/>
            <person name="Tapia R."/>
            <person name="Goodwin L.A."/>
            <person name="Pitluck S."/>
            <person name="Pagani I."/>
            <person name="Ivanova N."/>
            <person name="Mavromatis K."/>
            <person name="Mikhailova N."/>
            <person name="Huntemann M."/>
            <person name="Pati A."/>
            <person name="Chen A."/>
            <person name="Palaniappan K."/>
            <person name="Land M."/>
            <person name="Rohde M."/>
            <person name="Tindall B.J."/>
            <person name="Detter J.C."/>
            <person name="Goker M."/>
            <person name="Bristow J."/>
            <person name="Eisen J.A."/>
            <person name="Markowitz V."/>
            <person name="Hugenholtz P."/>
            <person name="Woyke T."/>
            <person name="Klenk H.P."/>
            <person name="Kyrpides N.C."/>
        </authorList>
    </citation>
    <scope>NUCLEOTIDE SEQUENCE</scope>
    <source>
        <strain evidence="11">ATCC 700263 / DSM 8902 / Z-7692</strain>
    </source>
</reference>
<evidence type="ECO:0000256" key="1">
    <source>
        <dbReference type="ARBA" id="ARBA00004651"/>
    </source>
</evidence>
<dbReference type="HOGENOM" id="CLU_000604_8_6_12"/>
<evidence type="ECO:0000259" key="9">
    <source>
        <dbReference type="Pfam" id="PF12704"/>
    </source>
</evidence>
<evidence type="ECO:0000256" key="3">
    <source>
        <dbReference type="ARBA" id="ARBA00022475"/>
    </source>
</evidence>
<dbReference type="PATRIC" id="fig|889378.3.peg.190"/>
<gene>
    <name evidence="10" type="ordered locus">Spiaf_0187</name>
</gene>
<dbReference type="STRING" id="889378.Spiaf_0187"/>
<organism evidence="10 11">
    <name type="scientific">Spirochaeta africana (strain ATCC 700263 / DSM 8902 / Z-7692)</name>
    <dbReference type="NCBI Taxonomy" id="889378"/>
    <lineage>
        <taxon>Bacteria</taxon>
        <taxon>Pseudomonadati</taxon>
        <taxon>Spirochaetota</taxon>
        <taxon>Spirochaetia</taxon>
        <taxon>Spirochaetales</taxon>
        <taxon>Spirochaetaceae</taxon>
        <taxon>Spirochaeta</taxon>
    </lineage>
</organism>
<dbReference type="Proteomes" id="UP000007383">
    <property type="component" value="Chromosome"/>
</dbReference>
<comment type="similarity">
    <text evidence="2">Belongs to the ABC-4 integral membrane protein family. LolC/E subfamily.</text>
</comment>
<dbReference type="OrthoDB" id="9770036at2"/>
<keyword evidence="11" id="KW-1185">Reference proteome</keyword>
<evidence type="ECO:0000256" key="5">
    <source>
        <dbReference type="ARBA" id="ARBA00022989"/>
    </source>
</evidence>
<dbReference type="Pfam" id="PF02687">
    <property type="entry name" value="FtsX"/>
    <property type="match status" value="1"/>
</dbReference>
<evidence type="ECO:0000313" key="10">
    <source>
        <dbReference type="EMBL" id="AFG36296.1"/>
    </source>
</evidence>
<feature type="transmembrane region" description="Helical" evidence="7">
    <location>
        <begin position="389"/>
        <end position="411"/>
    </location>
</feature>
<dbReference type="RefSeq" id="WP_014454294.1">
    <property type="nucleotide sequence ID" value="NC_017098.1"/>
</dbReference>
<evidence type="ECO:0000313" key="11">
    <source>
        <dbReference type="Proteomes" id="UP000007383"/>
    </source>
</evidence>
<dbReference type="AlphaFoldDB" id="H9UFK3"/>
<feature type="transmembrane region" description="Helical" evidence="7">
    <location>
        <begin position="279"/>
        <end position="305"/>
    </location>
</feature>
<dbReference type="GO" id="GO:0098797">
    <property type="term" value="C:plasma membrane protein complex"/>
    <property type="evidence" value="ECO:0007669"/>
    <property type="project" value="TreeGrafter"/>
</dbReference>
<dbReference type="PANTHER" id="PTHR30489">
    <property type="entry name" value="LIPOPROTEIN-RELEASING SYSTEM TRANSMEMBRANE PROTEIN LOLE"/>
    <property type="match status" value="1"/>
</dbReference>
<accession>H9UFK3</accession>
<feature type="domain" description="MacB-like periplasmic core" evidence="9">
    <location>
        <begin position="17"/>
        <end position="242"/>
    </location>
</feature>
<evidence type="ECO:0000256" key="4">
    <source>
        <dbReference type="ARBA" id="ARBA00022692"/>
    </source>
</evidence>
<keyword evidence="3" id="KW-1003">Cell membrane</keyword>
<dbReference type="Pfam" id="PF12704">
    <property type="entry name" value="MacB_PCD"/>
    <property type="match status" value="1"/>
</dbReference>
<dbReference type="InterPro" id="IPR025857">
    <property type="entry name" value="MacB_PCD"/>
</dbReference>
<feature type="transmembrane region" description="Helical" evidence="7">
    <location>
        <begin position="18"/>
        <end position="41"/>
    </location>
</feature>
<evidence type="ECO:0000256" key="6">
    <source>
        <dbReference type="ARBA" id="ARBA00023136"/>
    </source>
</evidence>
<dbReference type="PANTHER" id="PTHR30489:SF0">
    <property type="entry name" value="LIPOPROTEIN-RELEASING SYSTEM TRANSMEMBRANE PROTEIN LOLE"/>
    <property type="match status" value="1"/>
</dbReference>
<dbReference type="InterPro" id="IPR051447">
    <property type="entry name" value="Lipoprotein-release_system"/>
</dbReference>
<keyword evidence="6 7" id="KW-0472">Membrane</keyword>
<dbReference type="GO" id="GO:0044874">
    <property type="term" value="P:lipoprotein localization to outer membrane"/>
    <property type="evidence" value="ECO:0007669"/>
    <property type="project" value="TreeGrafter"/>
</dbReference>
<keyword evidence="5 7" id="KW-1133">Transmembrane helix</keyword>
<sequence>MFLKLAVVSLGKHRKRTLLILFAVMISVLVMEVVAGVFHGVRVNFFETLTQEGGHLQITARGRSEALNPYSLEYTIAEYEQVISKVHETARDQGVAVTAAEEVLEFGALLQHSAAEERNLTLSGVGVRPDTAYYSRVREAVQGAFPPPSGGIAISASIAELLAVEQGDELLLVVEDSTGSPFYLQFLLAGVFRTDSSELDENTVFISHQDAQELVYLEGETTGIRVRLQNHEQAEVLADVLRARFQQAADRGEIAAALRVETYRDLHAGLMGMIDLLDFFIVLMNLCVIIVAASVITNAILMNVFDRIREFGTMRAIGLKRLGAARIILVEGLLQGVAGSLLGLAVGIPIVLYFSVHGLDWGGISEAFGMGSAQFRFGYSPYTSMLNGAGGVLIALAGSLYAAVVGMRLSIMEALRYE</sequence>
<keyword evidence="4 7" id="KW-0812">Transmembrane</keyword>
<comment type="subcellular location">
    <subcellularLocation>
        <location evidence="1">Cell membrane</location>
        <topology evidence="1">Multi-pass membrane protein</topology>
    </subcellularLocation>
</comment>
<protein>
    <submittedName>
        <fullName evidence="10">ABC-type transport system, involved in lipoprotein release, permease component</fullName>
    </submittedName>
</protein>
<dbReference type="eggNOG" id="COG4591">
    <property type="taxonomic scope" value="Bacteria"/>
</dbReference>